<keyword evidence="4 5" id="KW-0505">Motor protein</keyword>
<dbReference type="Pfam" id="PF00225">
    <property type="entry name" value="Kinesin"/>
    <property type="match status" value="1"/>
</dbReference>
<evidence type="ECO:0000256" key="1">
    <source>
        <dbReference type="ARBA" id="ARBA00022741"/>
    </source>
</evidence>
<dbReference type="PANTHER" id="PTHR47968">
    <property type="entry name" value="CENTROMERE PROTEIN E"/>
    <property type="match status" value="1"/>
</dbReference>
<evidence type="ECO:0000313" key="9">
    <source>
        <dbReference type="EMBL" id="KAA6378578.1"/>
    </source>
</evidence>
<keyword evidence="2 5" id="KW-0067">ATP-binding</keyword>
<dbReference type="InterPro" id="IPR036961">
    <property type="entry name" value="Kinesin_motor_dom_sf"/>
</dbReference>
<dbReference type="AlphaFoldDB" id="A0A5J4V7G7"/>
<dbReference type="PROSITE" id="PS00411">
    <property type="entry name" value="KINESIN_MOTOR_1"/>
    <property type="match status" value="1"/>
</dbReference>
<comment type="caution">
    <text evidence="9">The sequence shown here is derived from an EMBL/GenBank/DDBJ whole genome shotgun (WGS) entry which is preliminary data.</text>
</comment>
<dbReference type="PANTHER" id="PTHR47968:SF75">
    <property type="entry name" value="CENTROMERE-ASSOCIATED PROTEIN E"/>
    <property type="match status" value="1"/>
</dbReference>
<feature type="binding site" evidence="5">
    <location>
        <begin position="99"/>
        <end position="106"/>
    </location>
    <ligand>
        <name>ATP</name>
        <dbReference type="ChEBI" id="CHEBI:30616"/>
    </ligand>
</feature>
<dbReference type="OrthoDB" id="3176171at2759"/>
<protein>
    <recommendedName>
        <fullName evidence="6">Kinesin-like protein</fullName>
    </recommendedName>
</protein>
<evidence type="ECO:0000256" key="4">
    <source>
        <dbReference type="ARBA" id="ARBA00023175"/>
    </source>
</evidence>
<evidence type="ECO:0000259" key="8">
    <source>
        <dbReference type="PROSITE" id="PS50067"/>
    </source>
</evidence>
<organism evidence="9 10">
    <name type="scientific">Streblomastix strix</name>
    <dbReference type="NCBI Taxonomy" id="222440"/>
    <lineage>
        <taxon>Eukaryota</taxon>
        <taxon>Metamonada</taxon>
        <taxon>Preaxostyla</taxon>
        <taxon>Oxymonadida</taxon>
        <taxon>Streblomastigidae</taxon>
        <taxon>Streblomastix</taxon>
    </lineage>
</organism>
<name>A0A5J4V7G7_9EUKA</name>
<dbReference type="InterPro" id="IPR001752">
    <property type="entry name" value="Kinesin_motor_dom"/>
</dbReference>
<evidence type="ECO:0000256" key="5">
    <source>
        <dbReference type="PROSITE-ProRule" id="PRU00283"/>
    </source>
</evidence>
<dbReference type="GO" id="GO:0007018">
    <property type="term" value="P:microtubule-based movement"/>
    <property type="evidence" value="ECO:0007669"/>
    <property type="project" value="InterPro"/>
</dbReference>
<dbReference type="PRINTS" id="PR00380">
    <property type="entry name" value="KINESINHEAVY"/>
</dbReference>
<dbReference type="CDD" id="cd00106">
    <property type="entry name" value="KISc"/>
    <property type="match status" value="1"/>
</dbReference>
<evidence type="ECO:0000256" key="3">
    <source>
        <dbReference type="ARBA" id="ARBA00023054"/>
    </source>
</evidence>
<evidence type="ECO:0000256" key="7">
    <source>
        <dbReference type="SAM" id="Coils"/>
    </source>
</evidence>
<dbReference type="EMBL" id="SNRW01009052">
    <property type="protein sequence ID" value="KAA6378578.1"/>
    <property type="molecule type" value="Genomic_DNA"/>
</dbReference>
<dbReference type="GO" id="GO:0008017">
    <property type="term" value="F:microtubule binding"/>
    <property type="evidence" value="ECO:0007669"/>
    <property type="project" value="InterPro"/>
</dbReference>
<feature type="domain" description="Kinesin motor" evidence="8">
    <location>
        <begin position="21"/>
        <end position="349"/>
    </location>
</feature>
<dbReference type="GO" id="GO:0003777">
    <property type="term" value="F:microtubule motor activity"/>
    <property type="evidence" value="ECO:0007669"/>
    <property type="project" value="InterPro"/>
</dbReference>
<dbReference type="SMART" id="SM00129">
    <property type="entry name" value="KISc"/>
    <property type="match status" value="1"/>
</dbReference>
<dbReference type="InterPro" id="IPR027640">
    <property type="entry name" value="Kinesin-like_fam"/>
</dbReference>
<dbReference type="SUPFAM" id="SSF52540">
    <property type="entry name" value="P-loop containing nucleoside triphosphate hydrolases"/>
    <property type="match status" value="1"/>
</dbReference>
<feature type="coiled-coil region" evidence="7">
    <location>
        <begin position="419"/>
        <end position="453"/>
    </location>
</feature>
<comment type="similarity">
    <text evidence="5 6">Belongs to the TRAFAC class myosin-kinesin ATPase superfamily. Kinesin family.</text>
</comment>
<dbReference type="Gene3D" id="3.40.850.10">
    <property type="entry name" value="Kinesin motor domain"/>
    <property type="match status" value="1"/>
</dbReference>
<sequence>MTTYLNRAVQQASFADRSSLSINVVVRARPLGEGESEFITVENDEVRIPLKVDQDGDNVFSFKRVFPPRASQTEVFNTIVDPIIQEALNGFNCTVFAYGQTSTGKTYTIHGNRNAPGMIVLSLRKIFSHLNNNNGIFNSEVKLSHVEIYNDQVSDLLIDNPRNNKQKNTTKTLEIRENSGKEFYLQGLTEIVVDSIEQAENVAERGQEQRTTKATKLNEQSSRSHAIFTIALKITQIGKDGLKYELKSKIMLVDLAGSENLKLSEGPVKEASSINSSLLQLRQVIQALADQAKGKTQYIPYRNSKLTMLLQNSLGGNSKTAMIATIKLDKANKDITVGTLKFALETCLVQTQAEKQRKLSLEEQVIQYQKTIDILEAQLRKNMSGEDYDEIMHGKEIRENLSNQLLLKDQEISKLQSYIIDQQNKEQQLTQQLEFYEDNQNSLQTQINEMKDEGRILGQKYTRKEHEYSNVVQKVRIIEQRLEDKTIQTNQNLN</sequence>
<dbReference type="GO" id="GO:0005874">
    <property type="term" value="C:microtubule"/>
    <property type="evidence" value="ECO:0007669"/>
    <property type="project" value="UniProtKB-KW"/>
</dbReference>
<proteinExistence type="inferred from homology"/>
<reference evidence="9 10" key="1">
    <citation type="submission" date="2019-03" db="EMBL/GenBank/DDBJ databases">
        <title>Single cell metagenomics reveals metabolic interactions within the superorganism composed of flagellate Streblomastix strix and complex community of Bacteroidetes bacteria on its surface.</title>
        <authorList>
            <person name="Treitli S.C."/>
            <person name="Kolisko M."/>
            <person name="Husnik F."/>
            <person name="Keeling P."/>
            <person name="Hampl V."/>
        </authorList>
    </citation>
    <scope>NUCLEOTIDE SEQUENCE [LARGE SCALE GENOMIC DNA]</scope>
    <source>
        <strain evidence="9">ST1C</strain>
    </source>
</reference>
<evidence type="ECO:0000256" key="6">
    <source>
        <dbReference type="RuleBase" id="RU000394"/>
    </source>
</evidence>
<accession>A0A5J4V7G7</accession>
<dbReference type="GO" id="GO:0005524">
    <property type="term" value="F:ATP binding"/>
    <property type="evidence" value="ECO:0007669"/>
    <property type="project" value="UniProtKB-UniRule"/>
</dbReference>
<keyword evidence="1 5" id="KW-0547">Nucleotide-binding</keyword>
<dbReference type="Proteomes" id="UP000324800">
    <property type="component" value="Unassembled WGS sequence"/>
</dbReference>
<dbReference type="PROSITE" id="PS50067">
    <property type="entry name" value="KINESIN_MOTOR_2"/>
    <property type="match status" value="1"/>
</dbReference>
<dbReference type="InterPro" id="IPR027417">
    <property type="entry name" value="P-loop_NTPase"/>
</dbReference>
<evidence type="ECO:0000313" key="10">
    <source>
        <dbReference type="Proteomes" id="UP000324800"/>
    </source>
</evidence>
<keyword evidence="6" id="KW-0493">Microtubule</keyword>
<dbReference type="InterPro" id="IPR019821">
    <property type="entry name" value="Kinesin_motor_CS"/>
</dbReference>
<evidence type="ECO:0000256" key="2">
    <source>
        <dbReference type="ARBA" id="ARBA00022840"/>
    </source>
</evidence>
<keyword evidence="3 7" id="KW-0175">Coiled coil</keyword>
<gene>
    <name evidence="9" type="ORF">EZS28_025896</name>
</gene>